<reference evidence="3 4" key="1">
    <citation type="journal article" date="2018" name="Cell">
        <title>The Chara Genome: Secondary Complexity and Implications for Plant Terrestrialization.</title>
        <authorList>
            <person name="Nishiyama T."/>
            <person name="Sakayama H."/>
            <person name="Vries J.D."/>
            <person name="Buschmann H."/>
            <person name="Saint-Marcoux D."/>
            <person name="Ullrich K.K."/>
            <person name="Haas F.B."/>
            <person name="Vanderstraeten L."/>
            <person name="Becker D."/>
            <person name="Lang D."/>
            <person name="Vosolsobe S."/>
            <person name="Rombauts S."/>
            <person name="Wilhelmsson P.K.I."/>
            <person name="Janitza P."/>
            <person name="Kern R."/>
            <person name="Heyl A."/>
            <person name="Rumpler F."/>
            <person name="Villalobos L.I.A.C."/>
            <person name="Clay J.M."/>
            <person name="Skokan R."/>
            <person name="Toyoda A."/>
            <person name="Suzuki Y."/>
            <person name="Kagoshima H."/>
            <person name="Schijlen E."/>
            <person name="Tajeshwar N."/>
            <person name="Catarino B."/>
            <person name="Hetherington A.J."/>
            <person name="Saltykova A."/>
            <person name="Bonnot C."/>
            <person name="Breuninger H."/>
            <person name="Symeonidi A."/>
            <person name="Radhakrishnan G.V."/>
            <person name="Van Nieuwerburgh F."/>
            <person name="Deforce D."/>
            <person name="Chang C."/>
            <person name="Karol K.G."/>
            <person name="Hedrich R."/>
            <person name="Ulvskov P."/>
            <person name="Glockner G."/>
            <person name="Delwiche C.F."/>
            <person name="Petrasek J."/>
            <person name="Van de Peer Y."/>
            <person name="Friml J."/>
            <person name="Beilby M."/>
            <person name="Dolan L."/>
            <person name="Kohara Y."/>
            <person name="Sugano S."/>
            <person name="Fujiyama A."/>
            <person name="Delaux P.-M."/>
            <person name="Quint M."/>
            <person name="TheiBen G."/>
            <person name="Hagemann M."/>
            <person name="Harholt J."/>
            <person name="Dunand C."/>
            <person name="Zachgo S."/>
            <person name="Langdale J."/>
            <person name="Maumus F."/>
            <person name="Straeten D.V.D."/>
            <person name="Gould S.B."/>
            <person name="Rensing S.A."/>
        </authorList>
    </citation>
    <scope>NUCLEOTIDE SEQUENCE [LARGE SCALE GENOMIC DNA]</scope>
    <source>
        <strain evidence="3 4">S276</strain>
    </source>
</reference>
<protein>
    <recommendedName>
        <fullName evidence="2">CBF1-interacting co-repressor CIR N-terminal domain-containing protein</fullName>
    </recommendedName>
</protein>
<keyword evidence="4" id="KW-1185">Reference proteome</keyword>
<feature type="compositionally biased region" description="Basic residues" evidence="1">
    <location>
        <begin position="336"/>
        <end position="365"/>
    </location>
</feature>
<dbReference type="STRING" id="69332.A0A388K5D5"/>
<dbReference type="Gramene" id="GBG65272">
    <property type="protein sequence ID" value="GBG65272"/>
    <property type="gene ID" value="CBR_g50314"/>
</dbReference>
<accession>A0A388K5D5</accession>
<evidence type="ECO:0000313" key="4">
    <source>
        <dbReference type="Proteomes" id="UP000265515"/>
    </source>
</evidence>
<dbReference type="GO" id="GO:0005634">
    <property type="term" value="C:nucleus"/>
    <property type="evidence" value="ECO:0007669"/>
    <property type="project" value="TreeGrafter"/>
</dbReference>
<feature type="region of interest" description="Disordered" evidence="1">
    <location>
        <begin position="140"/>
        <end position="159"/>
    </location>
</feature>
<feature type="compositionally biased region" description="Basic residues" evidence="1">
    <location>
        <begin position="454"/>
        <end position="464"/>
    </location>
</feature>
<dbReference type="InterPro" id="IPR040014">
    <property type="entry name" value="CIR1"/>
</dbReference>
<dbReference type="GO" id="GO:0003714">
    <property type="term" value="F:transcription corepressor activity"/>
    <property type="evidence" value="ECO:0007669"/>
    <property type="project" value="InterPro"/>
</dbReference>
<dbReference type="SMART" id="SM01083">
    <property type="entry name" value="Cir_N"/>
    <property type="match status" value="1"/>
</dbReference>
<sequence length="582" mass="66088">MAPLGVGKEVEFKQKSGTAWSHAFLNQKSWHPLSYPNQKRLWIAQQVHAVDLKKKEEVAREFAQEQEFFRQTAVLSGKEKKKLEDLQAVGFLYARPPGYNAESAHAAKVEEERKKEMKEMLAVKGIEQCSGKVGEADSKGANLLDGGKEEKDGAMEKKPRRVRDVFGRTIPTEEEFSVLKGAPRMETGVTGRAKPFAIEVRNVKCARCGSYGHQSGDRECSLRGMMGPSEIARQAREDPLTLMQAQIELEEPTAKWELKQRPGACSPTRGGFKPDDPNQQFVPPDVFDEYGGFLSDGAQDDENGFRLGLPGSVVMASVLQTQREEMKHDMKAERRKERRERKRRKHEERKARAEKKRRKQERKRKREEEEEKEVYSKETAKRCRVERQDNRCEVDRARAGREAGPLAHSDETDCRSVSSDTSETDEDSTSIDGRKSKDRCKSNRKSERTTSRDHTHKKSSGRHNSRNEELADKKGDHGHKAHSHKDRKREKSCRGHRHKARRRSASSDDSTSDCSPALKDCRGNGEKPVVPGRGRMSSSSRDNGEELGLSDEDHKSHACHGGKERRGARGISRRDRCHESRR</sequence>
<proteinExistence type="predicted"/>
<dbReference type="Pfam" id="PF10197">
    <property type="entry name" value="Cir_N"/>
    <property type="match status" value="1"/>
</dbReference>
<feature type="domain" description="CBF1-interacting co-repressor CIR N-terminal" evidence="2">
    <location>
        <begin position="29"/>
        <end position="65"/>
    </location>
</feature>
<feature type="compositionally biased region" description="Basic and acidic residues" evidence="1">
    <location>
        <begin position="322"/>
        <end position="335"/>
    </location>
</feature>
<evidence type="ECO:0000259" key="2">
    <source>
        <dbReference type="SMART" id="SM01083"/>
    </source>
</evidence>
<evidence type="ECO:0000256" key="1">
    <source>
        <dbReference type="SAM" id="MobiDB-lite"/>
    </source>
</evidence>
<organism evidence="3 4">
    <name type="scientific">Chara braunii</name>
    <name type="common">Braun's stonewort</name>
    <dbReference type="NCBI Taxonomy" id="69332"/>
    <lineage>
        <taxon>Eukaryota</taxon>
        <taxon>Viridiplantae</taxon>
        <taxon>Streptophyta</taxon>
        <taxon>Charophyceae</taxon>
        <taxon>Charales</taxon>
        <taxon>Characeae</taxon>
        <taxon>Chara</taxon>
    </lineage>
</organism>
<dbReference type="InterPro" id="IPR019339">
    <property type="entry name" value="CIR_N_dom"/>
</dbReference>
<feature type="region of interest" description="Disordered" evidence="1">
    <location>
        <begin position="319"/>
        <end position="582"/>
    </location>
</feature>
<dbReference type="Proteomes" id="UP000265515">
    <property type="component" value="Unassembled WGS sequence"/>
</dbReference>
<dbReference type="EMBL" id="BFEA01000060">
    <property type="protein sequence ID" value="GBG65272.1"/>
    <property type="molecule type" value="Genomic_DNA"/>
</dbReference>
<dbReference type="PANTHER" id="PTHR13151:SF2">
    <property type="entry name" value="COREPRESSOR INTERACTING WITH RBPJ 1"/>
    <property type="match status" value="1"/>
</dbReference>
<evidence type="ECO:0000313" key="3">
    <source>
        <dbReference type="EMBL" id="GBG65272.1"/>
    </source>
</evidence>
<feature type="compositionally biased region" description="Basic and acidic residues" evidence="1">
    <location>
        <begin position="551"/>
        <end position="582"/>
    </location>
</feature>
<feature type="compositionally biased region" description="Basic and acidic residues" evidence="1">
    <location>
        <begin position="465"/>
        <end position="475"/>
    </location>
</feature>
<feature type="compositionally biased region" description="Basic and acidic residues" evidence="1">
    <location>
        <begin position="373"/>
        <end position="401"/>
    </location>
</feature>
<feature type="compositionally biased region" description="Low complexity" evidence="1">
    <location>
        <begin position="507"/>
        <end position="517"/>
    </location>
</feature>
<feature type="region of interest" description="Disordered" evidence="1">
    <location>
        <begin position="254"/>
        <end position="306"/>
    </location>
</feature>
<dbReference type="PANTHER" id="PTHR13151">
    <property type="entry name" value="CBF1 INTERACTING COREPRESSOR CIR"/>
    <property type="match status" value="1"/>
</dbReference>
<dbReference type="OMA" id="RCHESRR"/>
<dbReference type="OrthoDB" id="6253837at2759"/>
<name>A0A388K5D5_CHABU</name>
<feature type="compositionally biased region" description="Basic residues" evidence="1">
    <location>
        <begin position="476"/>
        <end position="504"/>
    </location>
</feature>
<comment type="caution">
    <text evidence="3">The sequence shown here is derived from an EMBL/GenBank/DDBJ whole genome shotgun (WGS) entry which is preliminary data.</text>
</comment>
<gene>
    <name evidence="3" type="ORF">CBR_g50314</name>
</gene>
<dbReference type="AlphaFoldDB" id="A0A388K5D5"/>
<feature type="compositionally biased region" description="Basic and acidic residues" evidence="1">
    <location>
        <begin position="432"/>
        <end position="453"/>
    </location>
</feature>
<feature type="compositionally biased region" description="Basic and acidic residues" evidence="1">
    <location>
        <begin position="146"/>
        <end position="159"/>
    </location>
</feature>